<feature type="repeat" description="ANK" evidence="4">
    <location>
        <begin position="87"/>
        <end position="119"/>
    </location>
</feature>
<dbReference type="InParanoid" id="K3WEP5"/>
<keyword evidence="3" id="KW-0862">Zinc</keyword>
<protein>
    <recommendedName>
        <fullName evidence="6">RING-type domain-containing protein</fullName>
    </recommendedName>
</protein>
<reference evidence="8" key="2">
    <citation type="submission" date="2010-04" db="EMBL/GenBank/DDBJ databases">
        <authorList>
            <person name="Buell R."/>
            <person name="Hamilton J."/>
            <person name="Hostetler J."/>
        </authorList>
    </citation>
    <scope>NUCLEOTIDE SEQUENCE [LARGE SCALE GENOMIC DNA]</scope>
    <source>
        <strain evidence="8">DAOM:BR144</strain>
    </source>
</reference>
<dbReference type="SUPFAM" id="SSF50729">
    <property type="entry name" value="PH domain-like"/>
    <property type="match status" value="1"/>
</dbReference>
<dbReference type="Pfam" id="PF13857">
    <property type="entry name" value="Ank_5"/>
    <property type="match status" value="1"/>
</dbReference>
<dbReference type="Gene3D" id="3.30.40.10">
    <property type="entry name" value="Zinc/RING finger domain, C3HC4 (zinc finger)"/>
    <property type="match status" value="1"/>
</dbReference>
<dbReference type="InterPro" id="IPR001849">
    <property type="entry name" value="PH_domain"/>
</dbReference>
<dbReference type="PROSITE" id="PS50088">
    <property type="entry name" value="ANK_REPEAT"/>
    <property type="match status" value="2"/>
</dbReference>
<dbReference type="Proteomes" id="UP000019132">
    <property type="component" value="Unassembled WGS sequence"/>
</dbReference>
<dbReference type="SMART" id="SM00233">
    <property type="entry name" value="PH"/>
    <property type="match status" value="1"/>
</dbReference>
<dbReference type="CDD" id="cd23129">
    <property type="entry name" value="RING-HC_XBAT35-like"/>
    <property type="match status" value="1"/>
</dbReference>
<dbReference type="HOGENOM" id="CLU_027253_0_1_1"/>
<dbReference type="SMART" id="SM00248">
    <property type="entry name" value="ANK"/>
    <property type="match status" value="3"/>
</dbReference>
<dbReference type="InterPro" id="IPR002110">
    <property type="entry name" value="Ankyrin_rpt"/>
</dbReference>
<evidence type="ECO:0000256" key="5">
    <source>
        <dbReference type="PROSITE-ProRule" id="PRU00175"/>
    </source>
</evidence>
<sequence length="492" mass="53750">MGFFSARDDSEALWNAARKLDDARIRALLLKNPTNALLNAHHPVKGTTPLMVACLTKKRKNRDANALAVQHLLEFGADMDAVDRTDYGNTALHYAAYANAPLAVDYMLHAGANAFALNKRGHTPLDVARLRGRKQAADALTHHLALKSGWLQINGASLLPVWKRRWVVALACDLERTHFEVCVFSSPDDLLPRHVLLIDAASRAQPAPRDAVWSDRPHMFQLDRPIVVHNIRDRKFSRDPVTGVTNGHGSVHIKKMVFAADSEAIEHEWVAVLGRTLAAQPLLGIQNALLSSHASQLERLPRSSSSLSFPEPAPHPIASSFSYPELVPRPILSSSSYPEPPTYLPSPTAVVPVSRPSAPTFLGEDDLFYRGPGSVVFPASAPSRSISTMSSQEYPTSAVGYVQNVNAASDYEPPKHVPSPVSAKSEDASPQKSLKRDCVVCMDAERDAICVPCGHIAGCHTCLSAIKQQDPYRASCPICRTTIQRVVKIFEC</sequence>
<dbReference type="OMA" id="SMLGFWK"/>
<dbReference type="PANTHER" id="PTHR46858:SF5">
    <property type="entry name" value="E3 UBIQUITIN-PROTEIN LIGASE APD1-RELATED"/>
    <property type="match status" value="1"/>
</dbReference>
<proteinExistence type="predicted"/>
<keyword evidence="4" id="KW-0040">ANK repeat</keyword>
<dbReference type="CDD" id="cd00821">
    <property type="entry name" value="PH"/>
    <property type="match status" value="1"/>
</dbReference>
<dbReference type="Pfam" id="PF13920">
    <property type="entry name" value="zf-C3HC4_3"/>
    <property type="match status" value="1"/>
</dbReference>
<organism evidence="7 8">
    <name type="scientific">Globisporangium ultimum (strain ATCC 200006 / CBS 805.95 / DAOM BR144)</name>
    <name type="common">Pythium ultimum</name>
    <dbReference type="NCBI Taxonomy" id="431595"/>
    <lineage>
        <taxon>Eukaryota</taxon>
        <taxon>Sar</taxon>
        <taxon>Stramenopiles</taxon>
        <taxon>Oomycota</taxon>
        <taxon>Peronosporomycetes</taxon>
        <taxon>Pythiales</taxon>
        <taxon>Pythiaceae</taxon>
        <taxon>Globisporangium</taxon>
    </lineage>
</organism>
<evidence type="ECO:0000256" key="3">
    <source>
        <dbReference type="ARBA" id="ARBA00022833"/>
    </source>
</evidence>
<evidence type="ECO:0000259" key="6">
    <source>
        <dbReference type="PROSITE" id="PS50089"/>
    </source>
</evidence>
<dbReference type="InterPro" id="IPR011993">
    <property type="entry name" value="PH-like_dom_sf"/>
</dbReference>
<reference evidence="7" key="3">
    <citation type="submission" date="2015-02" db="UniProtKB">
        <authorList>
            <consortium name="EnsemblProtists"/>
        </authorList>
    </citation>
    <scope>IDENTIFICATION</scope>
    <source>
        <strain evidence="7">DAOM BR144</strain>
    </source>
</reference>
<dbReference type="EMBL" id="GL376603">
    <property type="status" value="NOT_ANNOTATED_CDS"/>
    <property type="molecule type" value="Genomic_DNA"/>
</dbReference>
<dbReference type="PROSITE" id="PS50297">
    <property type="entry name" value="ANK_REP_REGION"/>
    <property type="match status" value="1"/>
</dbReference>
<evidence type="ECO:0000256" key="2">
    <source>
        <dbReference type="ARBA" id="ARBA00022771"/>
    </source>
</evidence>
<dbReference type="eggNOG" id="ENOG502S3SA">
    <property type="taxonomic scope" value="Eukaryota"/>
</dbReference>
<name>K3WEP5_GLOUD</name>
<dbReference type="SUPFAM" id="SSF57850">
    <property type="entry name" value="RING/U-box"/>
    <property type="match status" value="1"/>
</dbReference>
<dbReference type="VEuPathDB" id="FungiDB:PYU1_G003426"/>
<feature type="repeat" description="ANK" evidence="4">
    <location>
        <begin position="45"/>
        <end position="84"/>
    </location>
</feature>
<keyword evidence="1" id="KW-0479">Metal-binding</keyword>
<dbReference type="InterPro" id="IPR013083">
    <property type="entry name" value="Znf_RING/FYVE/PHD"/>
</dbReference>
<accession>K3WEP5</accession>
<dbReference type="GO" id="GO:0061630">
    <property type="term" value="F:ubiquitin protein ligase activity"/>
    <property type="evidence" value="ECO:0007669"/>
    <property type="project" value="TreeGrafter"/>
</dbReference>
<dbReference type="GO" id="GO:0008270">
    <property type="term" value="F:zinc ion binding"/>
    <property type="evidence" value="ECO:0007669"/>
    <property type="project" value="UniProtKB-KW"/>
</dbReference>
<feature type="domain" description="RING-type" evidence="6">
    <location>
        <begin position="438"/>
        <end position="480"/>
    </location>
</feature>
<dbReference type="Gene3D" id="1.25.40.20">
    <property type="entry name" value="Ankyrin repeat-containing domain"/>
    <property type="match status" value="1"/>
</dbReference>
<evidence type="ECO:0000313" key="8">
    <source>
        <dbReference type="Proteomes" id="UP000019132"/>
    </source>
</evidence>
<dbReference type="InterPro" id="IPR036770">
    <property type="entry name" value="Ankyrin_rpt-contain_sf"/>
</dbReference>
<dbReference type="Gene3D" id="2.30.29.30">
    <property type="entry name" value="Pleckstrin-homology domain (PH domain)/Phosphotyrosine-binding domain (PTB)"/>
    <property type="match status" value="1"/>
</dbReference>
<dbReference type="PROSITE" id="PS50089">
    <property type="entry name" value="ZF_RING_2"/>
    <property type="match status" value="1"/>
</dbReference>
<dbReference type="AlphaFoldDB" id="K3WEP5"/>
<evidence type="ECO:0000313" key="7">
    <source>
        <dbReference type="EnsemblProtists" id="PYU1_T003436"/>
    </source>
</evidence>
<evidence type="ECO:0000256" key="1">
    <source>
        <dbReference type="ARBA" id="ARBA00022723"/>
    </source>
</evidence>
<keyword evidence="2 5" id="KW-0863">Zinc-finger</keyword>
<dbReference type="EnsemblProtists" id="PYU1_T003436">
    <property type="protein sequence ID" value="PYU1_T003436"/>
    <property type="gene ID" value="PYU1_G003426"/>
</dbReference>
<dbReference type="SMART" id="SM00184">
    <property type="entry name" value="RING"/>
    <property type="match status" value="1"/>
</dbReference>
<evidence type="ECO:0000256" key="4">
    <source>
        <dbReference type="PROSITE-ProRule" id="PRU00023"/>
    </source>
</evidence>
<reference evidence="8" key="1">
    <citation type="journal article" date="2010" name="Genome Biol.">
        <title>Genome sequence of the necrotrophic plant pathogen Pythium ultimum reveals original pathogenicity mechanisms and effector repertoire.</title>
        <authorList>
            <person name="Levesque C.A."/>
            <person name="Brouwer H."/>
            <person name="Cano L."/>
            <person name="Hamilton J.P."/>
            <person name="Holt C."/>
            <person name="Huitema E."/>
            <person name="Raffaele S."/>
            <person name="Robideau G.P."/>
            <person name="Thines M."/>
            <person name="Win J."/>
            <person name="Zerillo M.M."/>
            <person name="Beakes G.W."/>
            <person name="Boore J.L."/>
            <person name="Busam D."/>
            <person name="Dumas B."/>
            <person name="Ferriera S."/>
            <person name="Fuerstenberg S.I."/>
            <person name="Gachon C.M."/>
            <person name="Gaulin E."/>
            <person name="Govers F."/>
            <person name="Grenville-Briggs L."/>
            <person name="Horner N."/>
            <person name="Hostetler J."/>
            <person name="Jiang R.H."/>
            <person name="Johnson J."/>
            <person name="Krajaejun T."/>
            <person name="Lin H."/>
            <person name="Meijer H.J."/>
            <person name="Moore B."/>
            <person name="Morris P."/>
            <person name="Phuntmart V."/>
            <person name="Puiu D."/>
            <person name="Shetty J."/>
            <person name="Stajich J.E."/>
            <person name="Tripathy S."/>
            <person name="Wawra S."/>
            <person name="van West P."/>
            <person name="Whitty B.R."/>
            <person name="Coutinho P.M."/>
            <person name="Henrissat B."/>
            <person name="Martin F."/>
            <person name="Thomas P.D."/>
            <person name="Tyler B.M."/>
            <person name="De Vries R.P."/>
            <person name="Kamoun S."/>
            <person name="Yandell M."/>
            <person name="Tisserat N."/>
            <person name="Buell C.R."/>
        </authorList>
    </citation>
    <scope>NUCLEOTIDE SEQUENCE</scope>
    <source>
        <strain evidence="8">DAOM:BR144</strain>
    </source>
</reference>
<dbReference type="GO" id="GO:0016567">
    <property type="term" value="P:protein ubiquitination"/>
    <property type="evidence" value="ECO:0007669"/>
    <property type="project" value="TreeGrafter"/>
</dbReference>
<dbReference type="PANTHER" id="PTHR46858">
    <property type="entry name" value="OS05G0521000 PROTEIN"/>
    <property type="match status" value="1"/>
</dbReference>
<dbReference type="InterPro" id="IPR001841">
    <property type="entry name" value="Znf_RING"/>
</dbReference>
<dbReference type="STRING" id="431595.K3WEP5"/>
<keyword evidence="8" id="KW-1185">Reference proteome</keyword>
<dbReference type="SUPFAM" id="SSF48403">
    <property type="entry name" value="Ankyrin repeat"/>
    <property type="match status" value="1"/>
</dbReference>